<keyword evidence="2 5" id="KW-0812">Transmembrane</keyword>
<sequence>MGIEFDNDRVDVGGLDDRRGMGGGGLAIGGGAGVVGLIVYVLVQLLGGGNVDLSQITPAQTGSSSRQESTAELEKRCNSDGALDKYVDCRMIKVYNVADDVWSEEFSRRGLSYEPPRLVFFENGVNTGCGQASSQVGPFYCPPDEKIYLDLGFLEQLQQQFGAEGTFAQAYIEAHEYGHHLQTLLGTERKVRSAQQSDPDNANRYSVAMELQADCYAGAWATLADKDSDNGIALTKDNIAEAVNAAEAVGDDRIQKKAQGRVDPESWTHGSAAQRAQWFTTGYTSGDIDSCNTFASV</sequence>
<evidence type="ECO:0000313" key="6">
    <source>
        <dbReference type="EMBL" id="MFI7589016.1"/>
    </source>
</evidence>
<dbReference type="Proteomes" id="UP001612915">
    <property type="component" value="Unassembled WGS sequence"/>
</dbReference>
<evidence type="ECO:0000256" key="2">
    <source>
        <dbReference type="ARBA" id="ARBA00022692"/>
    </source>
</evidence>
<accession>A0ABW8ARJ6</accession>
<organism evidence="6 7">
    <name type="scientific">Spongisporangium articulatum</name>
    <dbReference type="NCBI Taxonomy" id="3362603"/>
    <lineage>
        <taxon>Bacteria</taxon>
        <taxon>Bacillati</taxon>
        <taxon>Actinomycetota</taxon>
        <taxon>Actinomycetes</taxon>
        <taxon>Kineosporiales</taxon>
        <taxon>Kineosporiaceae</taxon>
        <taxon>Spongisporangium</taxon>
    </lineage>
</organism>
<evidence type="ECO:0000313" key="7">
    <source>
        <dbReference type="Proteomes" id="UP001612915"/>
    </source>
</evidence>
<reference evidence="6 7" key="1">
    <citation type="submission" date="2024-10" db="EMBL/GenBank/DDBJ databases">
        <title>The Natural Products Discovery Center: Release of the First 8490 Sequenced Strains for Exploring Actinobacteria Biosynthetic Diversity.</title>
        <authorList>
            <person name="Kalkreuter E."/>
            <person name="Kautsar S.A."/>
            <person name="Yang D."/>
            <person name="Bader C.D."/>
            <person name="Teijaro C.N."/>
            <person name="Fluegel L."/>
            <person name="Davis C.M."/>
            <person name="Simpson J.R."/>
            <person name="Lauterbach L."/>
            <person name="Steele A.D."/>
            <person name="Gui C."/>
            <person name="Meng S."/>
            <person name="Li G."/>
            <person name="Viehrig K."/>
            <person name="Ye F."/>
            <person name="Su P."/>
            <person name="Kiefer A.F."/>
            <person name="Nichols A."/>
            <person name="Cepeda A.J."/>
            <person name="Yan W."/>
            <person name="Fan B."/>
            <person name="Jiang Y."/>
            <person name="Adhikari A."/>
            <person name="Zheng C.-J."/>
            <person name="Schuster L."/>
            <person name="Cowan T.M."/>
            <person name="Smanski M.J."/>
            <person name="Chevrette M.G."/>
            <person name="De Carvalho L.P.S."/>
            <person name="Shen B."/>
        </authorList>
    </citation>
    <scope>NUCLEOTIDE SEQUENCE [LARGE SCALE GENOMIC DNA]</scope>
    <source>
        <strain evidence="6 7">NPDC049639</strain>
    </source>
</reference>
<protein>
    <submittedName>
        <fullName evidence="6">Neutral zinc metallopeptidase</fullName>
    </submittedName>
</protein>
<name>A0ABW8ARJ6_9ACTN</name>
<evidence type="ECO:0000256" key="1">
    <source>
        <dbReference type="ARBA" id="ARBA00004167"/>
    </source>
</evidence>
<dbReference type="PANTHER" id="PTHR30168">
    <property type="entry name" value="PUTATIVE MEMBRANE PROTEIN YPFJ"/>
    <property type="match status" value="1"/>
</dbReference>
<dbReference type="PANTHER" id="PTHR30168:SF0">
    <property type="entry name" value="INNER MEMBRANE PROTEIN"/>
    <property type="match status" value="1"/>
</dbReference>
<keyword evidence="7" id="KW-1185">Reference proteome</keyword>
<evidence type="ECO:0000256" key="5">
    <source>
        <dbReference type="SAM" id="Phobius"/>
    </source>
</evidence>
<gene>
    <name evidence="6" type="ORF">ACIB24_18285</name>
</gene>
<comment type="caution">
    <text evidence="6">The sequence shown here is derived from an EMBL/GenBank/DDBJ whole genome shotgun (WGS) entry which is preliminary data.</text>
</comment>
<comment type="subcellular location">
    <subcellularLocation>
        <location evidence="1">Membrane</location>
        <topology evidence="1">Single-pass membrane protein</topology>
    </subcellularLocation>
</comment>
<dbReference type="RefSeq" id="WP_398283293.1">
    <property type="nucleotide sequence ID" value="NZ_JBITLV010000006.1"/>
</dbReference>
<evidence type="ECO:0000256" key="4">
    <source>
        <dbReference type="ARBA" id="ARBA00023136"/>
    </source>
</evidence>
<dbReference type="Pfam" id="PF04228">
    <property type="entry name" value="Zn_peptidase"/>
    <property type="match status" value="1"/>
</dbReference>
<dbReference type="InterPro" id="IPR007343">
    <property type="entry name" value="Uncharacterised_pept_Zn_put"/>
</dbReference>
<feature type="transmembrane region" description="Helical" evidence="5">
    <location>
        <begin position="20"/>
        <end position="43"/>
    </location>
</feature>
<evidence type="ECO:0000256" key="3">
    <source>
        <dbReference type="ARBA" id="ARBA00022989"/>
    </source>
</evidence>
<keyword evidence="3 5" id="KW-1133">Transmembrane helix</keyword>
<dbReference type="EMBL" id="JBITLV010000006">
    <property type="protein sequence ID" value="MFI7589016.1"/>
    <property type="molecule type" value="Genomic_DNA"/>
</dbReference>
<keyword evidence="4 5" id="KW-0472">Membrane</keyword>
<proteinExistence type="predicted"/>